<proteinExistence type="predicted"/>
<protein>
    <submittedName>
        <fullName evidence="2">Si:ch211-156j22.4</fullName>
    </submittedName>
</protein>
<feature type="compositionally biased region" description="Low complexity" evidence="1">
    <location>
        <begin position="672"/>
        <end position="682"/>
    </location>
</feature>
<name>A0A2U9C0W7_SCOMX</name>
<feature type="compositionally biased region" description="Polar residues" evidence="1">
    <location>
        <begin position="187"/>
        <end position="206"/>
    </location>
</feature>
<accession>A0A2U9C0W7</accession>
<gene>
    <name evidence="2" type="ORF">SMAX5B_014720</name>
</gene>
<reference evidence="2 3" key="1">
    <citation type="submission" date="2017-12" db="EMBL/GenBank/DDBJ databases">
        <title>Integrating genomic resources of turbot (Scophthalmus maximus) in depth evaluation of genetic and physical mapping variation across individuals.</title>
        <authorList>
            <person name="Martinez P."/>
        </authorList>
    </citation>
    <scope>NUCLEOTIDE SEQUENCE [LARGE SCALE GENOMIC DNA]</scope>
</reference>
<feature type="compositionally biased region" description="Basic and acidic residues" evidence="1">
    <location>
        <begin position="45"/>
        <end position="61"/>
    </location>
</feature>
<feature type="region of interest" description="Disordered" evidence="1">
    <location>
        <begin position="573"/>
        <end position="634"/>
    </location>
</feature>
<dbReference type="Proteomes" id="UP000246464">
    <property type="component" value="Chromosome 11"/>
</dbReference>
<feature type="compositionally biased region" description="Basic and acidic residues" evidence="1">
    <location>
        <begin position="656"/>
        <end position="671"/>
    </location>
</feature>
<feature type="region of interest" description="Disordered" evidence="1">
    <location>
        <begin position="21"/>
        <end position="63"/>
    </location>
</feature>
<dbReference type="EMBL" id="CP026253">
    <property type="protein sequence ID" value="AWP09620.1"/>
    <property type="molecule type" value="Genomic_DNA"/>
</dbReference>
<keyword evidence="3" id="KW-1185">Reference proteome</keyword>
<feature type="region of interest" description="Disordered" evidence="1">
    <location>
        <begin position="161"/>
        <end position="206"/>
    </location>
</feature>
<feature type="region of interest" description="Disordered" evidence="1">
    <location>
        <begin position="656"/>
        <end position="685"/>
    </location>
</feature>
<feature type="region of interest" description="Disordered" evidence="1">
    <location>
        <begin position="101"/>
        <end position="148"/>
    </location>
</feature>
<organism evidence="2 3">
    <name type="scientific">Scophthalmus maximus</name>
    <name type="common">Turbot</name>
    <name type="synonym">Psetta maxima</name>
    <dbReference type="NCBI Taxonomy" id="52904"/>
    <lineage>
        <taxon>Eukaryota</taxon>
        <taxon>Metazoa</taxon>
        <taxon>Chordata</taxon>
        <taxon>Craniata</taxon>
        <taxon>Vertebrata</taxon>
        <taxon>Euteleostomi</taxon>
        <taxon>Actinopterygii</taxon>
        <taxon>Neopterygii</taxon>
        <taxon>Teleostei</taxon>
        <taxon>Neoteleostei</taxon>
        <taxon>Acanthomorphata</taxon>
        <taxon>Carangaria</taxon>
        <taxon>Pleuronectiformes</taxon>
        <taxon>Pleuronectoidei</taxon>
        <taxon>Scophthalmidae</taxon>
        <taxon>Scophthalmus</taxon>
    </lineage>
</organism>
<dbReference type="AlphaFoldDB" id="A0A2U9C0W7"/>
<evidence type="ECO:0000313" key="2">
    <source>
        <dbReference type="EMBL" id="AWP09620.1"/>
    </source>
</evidence>
<sequence>MDSSAVLRQQSQNKIHSDLLRMKNEHNKISVNPQPSKLVFAPHLSKQDSENKDPGRSDMGRKAPVRAAVSRLPVLAKSLRLPTLSEFTESHCRWEEKPLAGKVRKKKPCTRPVPFNLSQPKSSTASKNQQPLTVSQSHYGTHAVQPESNECNVRLKTQNINQKPTKHQAVFNSHVDSTHKSQRKATENISQLSGQSGPPSTLKTSATLSNPLSAIHNNTLHQNSAPSAHKPSLNAETCLENMNLLSLKDPTSTLPASKKLTAQVNFSKGSTDKGENFQPDHAAFLSILRNEGVSTTGLGSPTPQSKQYNYTPQRVSVMKSQQKAAPTSAIHNNTLHQNSAPSAHKPSLNAETCLENMNLLSLKDPTSTLPASKKLTAQVNFSKGSTDKGENFLPDHAAFLSILRNEGVSTTGLGSPTPQSKQYNYTPQRVSVMKSQQKAAPTSVKLVQFSLDPAALQSILQNEGVNAGGLVGATPRKSVCPSGRGTSVYIAQRVPIRKNHAEATGGPVAVALKETPLQKWTPQRVRDTRHQPMSAMKWHLPTQQSSYANTPALRSCKTNLQPHQEEVVQRLFDDQEEEQNTNVTDKDPETQTEQLSVQSSSTKPHCEGGVETTSEDEEEREHEQRTAGGPPFFQAPQRESVIFFSTGKKLFRAPRFEKQESSCDPDQHDAVSSEPMSSVSEPTCRTNHSVHSLHRDIIVQKSCGLSPAVALLRKRLPPLEELRMDEEVATYTSVSVATAPGFVPPRPRCGNPLASILHMEESSRFVPIGLDLSSGPSSPQQER</sequence>
<feature type="compositionally biased region" description="Polar residues" evidence="1">
    <location>
        <begin position="116"/>
        <end position="139"/>
    </location>
</feature>
<feature type="compositionally biased region" description="Polar residues" evidence="1">
    <location>
        <begin position="591"/>
        <end position="603"/>
    </location>
</feature>
<evidence type="ECO:0000313" key="3">
    <source>
        <dbReference type="Proteomes" id="UP000246464"/>
    </source>
</evidence>
<evidence type="ECO:0000256" key="1">
    <source>
        <dbReference type="SAM" id="MobiDB-lite"/>
    </source>
</evidence>